<dbReference type="RefSeq" id="WP_207931429.1">
    <property type="nucleotide sequence ID" value="NZ_CP062222.1"/>
</dbReference>
<sequence>MDALQSLIDDPNEALGAEYKAEIDLETPIGRANFARHIAALANHGGGYLIIGFDDDLTPREPRPSLPTRDDVARVVKRYLDPPLQCDVRILDDAEGRTYGVIVVPSHGAVPVCACADGPQDAAGRVKGITRGVHYIRKPGPESAPLLTSQEWAPLIRRCALAERSSLLGAIEVALRGGDQAPGLDAVLASWAEAASVAYSRGVEANCPDSKVGTARFHFAYAIETQGEPLKMSVLADVLRRVGHELDQQVHTGWGMFHVFDGPIGPRSKTDQRLDDGDLEFLEMNLLEQDSTVGMTDLWRVTASGLASIQRGYIEDTHWWKDIPPGQVFSPNQMAMSVTELVRHASLFAREFGEATQVHFRCEWRGLKGRQLHDFHHPWMFSGHPAEDDERRSRTSATIGALETSWAQVAAELAGPVARAFGIGHVVTPAWFTGQSAAWFRR</sequence>
<gene>
    <name evidence="1" type="ORF">IFJ75_04345</name>
</gene>
<name>A0A975C564_9CAUL</name>
<organism evidence="1 2">
    <name type="scientific">Brevundimonas goettingensis</name>
    <dbReference type="NCBI Taxonomy" id="2774190"/>
    <lineage>
        <taxon>Bacteria</taxon>
        <taxon>Pseudomonadati</taxon>
        <taxon>Pseudomonadota</taxon>
        <taxon>Alphaproteobacteria</taxon>
        <taxon>Caulobacterales</taxon>
        <taxon>Caulobacteraceae</taxon>
        <taxon>Brevundimonas</taxon>
    </lineage>
</organism>
<accession>A0A975C564</accession>
<evidence type="ECO:0000313" key="1">
    <source>
        <dbReference type="EMBL" id="QTC92145.1"/>
    </source>
</evidence>
<dbReference type="KEGG" id="bgoe:IFJ75_04345"/>
<dbReference type="Gene3D" id="3.30.950.30">
    <property type="entry name" value="Schlafen, AAA domain"/>
    <property type="match status" value="1"/>
</dbReference>
<dbReference type="InterPro" id="IPR038461">
    <property type="entry name" value="Schlafen_AlbA_2_dom_sf"/>
</dbReference>
<proteinExistence type="predicted"/>
<protein>
    <submittedName>
        <fullName evidence="1">ATP-binding protein</fullName>
    </submittedName>
</protein>
<keyword evidence="1" id="KW-0067">ATP-binding</keyword>
<dbReference type="Proteomes" id="UP000663918">
    <property type="component" value="Chromosome"/>
</dbReference>
<dbReference type="AlphaFoldDB" id="A0A975C564"/>
<reference evidence="1" key="1">
    <citation type="submission" date="2020-09" db="EMBL/GenBank/DDBJ databases">
        <title>Brevundimonas sp. LVF2 isolated from a puddle in Goettingen, Germany.</title>
        <authorList>
            <person name="Friedrich I."/>
            <person name="Klassen A."/>
            <person name="Hannes N."/>
            <person name="Schneider D."/>
            <person name="Hertel R."/>
            <person name="Daniel R."/>
        </authorList>
    </citation>
    <scope>NUCLEOTIDE SEQUENCE</scope>
    <source>
        <strain evidence="1">LVF2</strain>
    </source>
</reference>
<evidence type="ECO:0000313" key="2">
    <source>
        <dbReference type="Proteomes" id="UP000663918"/>
    </source>
</evidence>
<dbReference type="EMBL" id="CP062222">
    <property type="protein sequence ID" value="QTC92145.1"/>
    <property type="molecule type" value="Genomic_DNA"/>
</dbReference>
<keyword evidence="1" id="KW-0547">Nucleotide-binding</keyword>
<keyword evidence="2" id="KW-1185">Reference proteome</keyword>
<dbReference type="GO" id="GO:0005524">
    <property type="term" value="F:ATP binding"/>
    <property type="evidence" value="ECO:0007669"/>
    <property type="project" value="UniProtKB-KW"/>
</dbReference>